<sequence length="181" mass="20999">VAHICSEDTVFGIVGETFVFPVEITQRREEIIWKKNKDKVAEWDRQNTVTYFNALHNRSQLKEDGSLTIYKLKKDDAGAYELHYWDSVKDHYLNFVLDVLDPPSEPKINWNIKGDNLVLNCISDFQKTLNYSWKLSNDPDIYHGQEFSIPIKNVDATKKATCFVTFSQTEKTSEISLIECI</sequence>
<dbReference type="AlphaFoldDB" id="A0A7K8ZCN2"/>
<keyword evidence="2" id="KW-0732">Signal</keyword>
<comment type="subcellular location">
    <subcellularLocation>
        <location evidence="1">Membrane</location>
    </subcellularLocation>
</comment>
<dbReference type="Gene3D" id="2.60.40.10">
    <property type="entry name" value="Immunoglobulins"/>
    <property type="match status" value="1"/>
</dbReference>
<evidence type="ECO:0000313" key="5">
    <source>
        <dbReference type="EMBL" id="NXG13546.1"/>
    </source>
</evidence>
<dbReference type="InterPro" id="IPR013783">
    <property type="entry name" value="Ig-like_fold"/>
</dbReference>
<reference evidence="5 6" key="1">
    <citation type="submission" date="2019-09" db="EMBL/GenBank/DDBJ databases">
        <title>Bird 10,000 Genomes (B10K) Project - Family phase.</title>
        <authorList>
            <person name="Zhang G."/>
        </authorList>
    </citation>
    <scope>NUCLEOTIDE SEQUENCE [LARGE SCALE GENOMIC DNA]</scope>
    <source>
        <strain evidence="5">B10K-DU-001-02</strain>
        <tissue evidence="5">Muscle</tissue>
    </source>
</reference>
<dbReference type="EMBL" id="VWZG01000597">
    <property type="protein sequence ID" value="NXG13546.1"/>
    <property type="molecule type" value="Genomic_DNA"/>
</dbReference>
<dbReference type="Proteomes" id="UP000591535">
    <property type="component" value="Unassembled WGS sequence"/>
</dbReference>
<evidence type="ECO:0000256" key="3">
    <source>
        <dbReference type="ARBA" id="ARBA00023136"/>
    </source>
</evidence>
<proteinExistence type="predicted"/>
<dbReference type="GO" id="GO:0009986">
    <property type="term" value="C:cell surface"/>
    <property type="evidence" value="ECO:0007669"/>
    <property type="project" value="TreeGrafter"/>
</dbReference>
<evidence type="ECO:0000313" key="6">
    <source>
        <dbReference type="Proteomes" id="UP000591535"/>
    </source>
</evidence>
<gene>
    <name evidence="5" type="primary">Cd58</name>
    <name evidence="5" type="ORF">GRAVAR_R05387</name>
</gene>
<dbReference type="InterPro" id="IPR036179">
    <property type="entry name" value="Ig-like_dom_sf"/>
</dbReference>
<dbReference type="InterPro" id="IPR015631">
    <property type="entry name" value="CD2/SLAM_rcpt"/>
</dbReference>
<evidence type="ECO:0000256" key="2">
    <source>
        <dbReference type="ARBA" id="ARBA00022729"/>
    </source>
</evidence>
<dbReference type="PANTHER" id="PTHR12080">
    <property type="entry name" value="SIGNALING LYMPHOCYTIC ACTIVATION MOLECULE"/>
    <property type="match status" value="1"/>
</dbReference>
<evidence type="ECO:0000256" key="4">
    <source>
        <dbReference type="ARBA" id="ARBA00023180"/>
    </source>
</evidence>
<keyword evidence="3" id="KW-0472">Membrane</keyword>
<dbReference type="GO" id="GO:0005102">
    <property type="term" value="F:signaling receptor binding"/>
    <property type="evidence" value="ECO:0007669"/>
    <property type="project" value="TreeGrafter"/>
</dbReference>
<dbReference type="PANTHER" id="PTHR12080:SF55">
    <property type="entry name" value="LYMPHOCYTE FUNCTION-ASSOCIATED ANTIGEN 3"/>
    <property type="match status" value="1"/>
</dbReference>
<feature type="non-terminal residue" evidence="5">
    <location>
        <position position="181"/>
    </location>
</feature>
<keyword evidence="4" id="KW-0325">Glycoprotein</keyword>
<accession>A0A7K8ZCN2</accession>
<protein>
    <submittedName>
        <fullName evidence="5">LFA3 protein</fullName>
    </submittedName>
</protein>
<evidence type="ECO:0000256" key="1">
    <source>
        <dbReference type="ARBA" id="ARBA00004370"/>
    </source>
</evidence>
<dbReference type="SUPFAM" id="SSF48726">
    <property type="entry name" value="Immunoglobulin"/>
    <property type="match status" value="1"/>
</dbReference>
<name>A0A7K8ZCN2_9PASS</name>
<feature type="non-terminal residue" evidence="5">
    <location>
        <position position="1"/>
    </location>
</feature>
<organism evidence="5 6">
    <name type="scientific">Grallaria varia</name>
    <name type="common">variegated antpitta</name>
    <dbReference type="NCBI Taxonomy" id="117165"/>
    <lineage>
        <taxon>Eukaryota</taxon>
        <taxon>Metazoa</taxon>
        <taxon>Chordata</taxon>
        <taxon>Craniata</taxon>
        <taxon>Vertebrata</taxon>
        <taxon>Euteleostomi</taxon>
        <taxon>Archelosauria</taxon>
        <taxon>Archosauria</taxon>
        <taxon>Dinosauria</taxon>
        <taxon>Saurischia</taxon>
        <taxon>Theropoda</taxon>
        <taxon>Coelurosauria</taxon>
        <taxon>Aves</taxon>
        <taxon>Neognathae</taxon>
        <taxon>Neoaves</taxon>
        <taxon>Telluraves</taxon>
        <taxon>Australaves</taxon>
        <taxon>Passeriformes</taxon>
        <taxon>Formicariidae</taxon>
        <taxon>Grallaria</taxon>
    </lineage>
</organism>
<comment type="caution">
    <text evidence="5">The sequence shown here is derived from an EMBL/GenBank/DDBJ whole genome shotgun (WGS) entry which is preliminary data.</text>
</comment>
<dbReference type="GO" id="GO:0016020">
    <property type="term" value="C:membrane"/>
    <property type="evidence" value="ECO:0007669"/>
    <property type="project" value="UniProtKB-SubCell"/>
</dbReference>
<keyword evidence="6" id="KW-1185">Reference proteome</keyword>